<dbReference type="SUPFAM" id="SSF55136">
    <property type="entry name" value="Probable bacterial effector-binding domain"/>
    <property type="match status" value="1"/>
</dbReference>
<evidence type="ECO:0000313" key="3">
    <source>
        <dbReference type="Proteomes" id="UP000660745"/>
    </source>
</evidence>
<name>A0A918E9T8_9ACTN</name>
<feature type="domain" description="AraC effector-binding" evidence="1">
    <location>
        <begin position="1"/>
        <end position="160"/>
    </location>
</feature>
<reference evidence="2" key="2">
    <citation type="submission" date="2020-09" db="EMBL/GenBank/DDBJ databases">
        <authorList>
            <person name="Sun Q."/>
            <person name="Zhou Y."/>
        </authorList>
    </citation>
    <scope>NUCLEOTIDE SEQUENCE</scope>
    <source>
        <strain evidence="2">CGMCC 4.7430</strain>
    </source>
</reference>
<accession>A0A918E9T8</accession>
<comment type="caution">
    <text evidence="2">The sequence shown here is derived from an EMBL/GenBank/DDBJ whole genome shotgun (WGS) entry which is preliminary data.</text>
</comment>
<dbReference type="InterPro" id="IPR010499">
    <property type="entry name" value="AraC_E-bd"/>
</dbReference>
<evidence type="ECO:0000259" key="1">
    <source>
        <dbReference type="SMART" id="SM00871"/>
    </source>
</evidence>
<dbReference type="EMBL" id="BMNK01000024">
    <property type="protein sequence ID" value="GGP17401.1"/>
    <property type="molecule type" value="Genomic_DNA"/>
</dbReference>
<proteinExistence type="predicted"/>
<sequence length="160" mass="17659">MPQIIEIPERYYVGIRATITMATFNVVADRLGEIFAWLAERGAAPDGGPFFRFLVIDMEGDLLVEAGVPVAAPVAGEGDVYAGVIPAGRYVTETHFGHPDQLIGVVGAVRGWAKEQGLAFDMTTEADGEHWGSRLEIYKTHPEEQPDMNKWEIEIQFRLA</sequence>
<dbReference type="Gene3D" id="3.20.80.10">
    <property type="entry name" value="Regulatory factor, effector binding domain"/>
    <property type="match status" value="1"/>
</dbReference>
<dbReference type="InterPro" id="IPR029442">
    <property type="entry name" value="GyrI-like"/>
</dbReference>
<dbReference type="SMART" id="SM00871">
    <property type="entry name" value="AraC_E_bind"/>
    <property type="match status" value="1"/>
</dbReference>
<gene>
    <name evidence="2" type="ORF">GCM10012278_85350</name>
</gene>
<dbReference type="Proteomes" id="UP000660745">
    <property type="component" value="Unassembled WGS sequence"/>
</dbReference>
<dbReference type="AlphaFoldDB" id="A0A918E9T8"/>
<keyword evidence="3" id="KW-1185">Reference proteome</keyword>
<dbReference type="InterPro" id="IPR011256">
    <property type="entry name" value="Reg_factor_effector_dom_sf"/>
</dbReference>
<protein>
    <submittedName>
        <fullName evidence="2">DNA gyrase inhibitor</fullName>
    </submittedName>
</protein>
<dbReference type="Pfam" id="PF06445">
    <property type="entry name" value="GyrI-like"/>
    <property type="match status" value="1"/>
</dbReference>
<organism evidence="2 3">
    <name type="scientific">Nonomuraea glycinis</name>
    <dbReference type="NCBI Taxonomy" id="2047744"/>
    <lineage>
        <taxon>Bacteria</taxon>
        <taxon>Bacillati</taxon>
        <taxon>Actinomycetota</taxon>
        <taxon>Actinomycetes</taxon>
        <taxon>Streptosporangiales</taxon>
        <taxon>Streptosporangiaceae</taxon>
        <taxon>Nonomuraea</taxon>
    </lineage>
</organism>
<reference evidence="2" key="1">
    <citation type="journal article" date="2014" name="Int. J. Syst. Evol. Microbiol.">
        <title>Complete genome sequence of Corynebacterium casei LMG S-19264T (=DSM 44701T), isolated from a smear-ripened cheese.</title>
        <authorList>
            <consortium name="US DOE Joint Genome Institute (JGI-PGF)"/>
            <person name="Walter F."/>
            <person name="Albersmeier A."/>
            <person name="Kalinowski J."/>
            <person name="Ruckert C."/>
        </authorList>
    </citation>
    <scope>NUCLEOTIDE SEQUENCE</scope>
    <source>
        <strain evidence="2">CGMCC 4.7430</strain>
    </source>
</reference>
<evidence type="ECO:0000313" key="2">
    <source>
        <dbReference type="EMBL" id="GGP17401.1"/>
    </source>
</evidence>
<dbReference type="RefSeq" id="WP_189144486.1">
    <property type="nucleotide sequence ID" value="NZ_BMNK01000024.1"/>
</dbReference>